<dbReference type="AlphaFoldDB" id="A0A0S7BFI5"/>
<evidence type="ECO:0000313" key="4">
    <source>
        <dbReference type="EMBL" id="GAP14265.1"/>
    </source>
</evidence>
<evidence type="ECO:0000259" key="2">
    <source>
        <dbReference type="Pfam" id="PF00149"/>
    </source>
</evidence>
<evidence type="ECO:0000256" key="1">
    <source>
        <dbReference type="SAM" id="MobiDB-lite"/>
    </source>
</evidence>
<keyword evidence="4" id="KW-0378">Hydrolase</keyword>
<name>A0A0S7BFI5_9CHLR</name>
<feature type="domain" description="STAND NTPase 4 small alpha/beta" evidence="3">
    <location>
        <begin position="638"/>
        <end position="693"/>
    </location>
</feature>
<dbReference type="Pfam" id="PF24406">
    <property type="entry name" value="nSTAND_NTPase4"/>
    <property type="match status" value="1"/>
</dbReference>
<evidence type="ECO:0000313" key="5">
    <source>
        <dbReference type="Proteomes" id="UP000055060"/>
    </source>
</evidence>
<keyword evidence="5" id="KW-1185">Reference proteome</keyword>
<dbReference type="InterPro" id="IPR051158">
    <property type="entry name" value="Metallophosphoesterase_sf"/>
</dbReference>
<dbReference type="RefSeq" id="WP_075073538.1">
    <property type="nucleotide sequence ID" value="NZ_DF967972.1"/>
</dbReference>
<dbReference type="PANTHER" id="PTHR31302:SF0">
    <property type="entry name" value="TRANSMEMBRANE PROTEIN WITH METALLOPHOSPHOESTERASE DOMAIN"/>
    <property type="match status" value="1"/>
</dbReference>
<dbReference type="InterPro" id="IPR029052">
    <property type="entry name" value="Metallo-depent_PP-like"/>
</dbReference>
<dbReference type="Pfam" id="PF00149">
    <property type="entry name" value="Metallophos"/>
    <property type="match status" value="1"/>
</dbReference>
<dbReference type="InterPro" id="IPR027417">
    <property type="entry name" value="P-loop_NTPase"/>
</dbReference>
<feature type="compositionally biased region" description="Basic and acidic residues" evidence="1">
    <location>
        <begin position="780"/>
        <end position="800"/>
    </location>
</feature>
<dbReference type="SUPFAM" id="SSF56300">
    <property type="entry name" value="Metallo-dependent phosphatases"/>
    <property type="match status" value="1"/>
</dbReference>
<dbReference type="STRING" id="360412.LARV_02031"/>
<dbReference type="OrthoDB" id="883741at2"/>
<protein>
    <submittedName>
        <fullName evidence="4">Predicted phosphohydrolase</fullName>
    </submittedName>
</protein>
<dbReference type="InterPro" id="IPR004843">
    <property type="entry name" value="Calcineurin-like_PHP"/>
</dbReference>
<gene>
    <name evidence="4" type="ORF">LARV_02031</name>
</gene>
<dbReference type="Gene3D" id="3.40.50.300">
    <property type="entry name" value="P-loop containing nucleotide triphosphate hydrolases"/>
    <property type="match status" value="1"/>
</dbReference>
<feature type="region of interest" description="Disordered" evidence="1">
    <location>
        <begin position="779"/>
        <end position="801"/>
    </location>
</feature>
<evidence type="ECO:0000259" key="3">
    <source>
        <dbReference type="Pfam" id="PF24406"/>
    </source>
</evidence>
<dbReference type="Proteomes" id="UP000055060">
    <property type="component" value="Unassembled WGS sequence"/>
</dbReference>
<dbReference type="Gene3D" id="3.60.21.10">
    <property type="match status" value="1"/>
</dbReference>
<organism evidence="4">
    <name type="scientific">Longilinea arvoryzae</name>
    <dbReference type="NCBI Taxonomy" id="360412"/>
    <lineage>
        <taxon>Bacteria</taxon>
        <taxon>Bacillati</taxon>
        <taxon>Chloroflexota</taxon>
        <taxon>Anaerolineae</taxon>
        <taxon>Anaerolineales</taxon>
        <taxon>Anaerolineaceae</taxon>
        <taxon>Longilinea</taxon>
    </lineage>
</organism>
<sequence length="1023" mass="119293">MKFSIIQLSDMHFREDPTKNFISDRIEKLAGAIKHETIDVKYIFFVISGDIAFSGKIDQYEYAFTFLSGLLRNITEDENKGVNIVICPGNHDCDFSTDQTVRNILIDKVLSDNSFEDAVINSCITVQNNFFEFIKKTIPTKQLELNNDIFQKVLFTIDDKTIVFNLLNTAWISRLEEIQGKLIFPIEKIDQKIDCNKEEIVLSILHHPYSWFESNNSRRLKEKLESISDIILTGHEHENNEYLKTLHNGETIAYIEGGVLQDKTSDGSQFNIIKIDTEEKWLEISSYTWNEQRQIYLTEEIPQTRYFIRNQKRPNTGYLLQGSFEKEVNDIGIKYSHPLKETILLDDIYVYPHLRRINTANNQHFDKLIIRDSIPNYIADNHHVMIIGSEKSGKTSLAKVLFKHYFNSGYLPLLFEGSMLKNCDENRIETLIDRIFKQTYITPSSEEYFQLEKSKKVILIDDFQKSSLNQKKCEKIIGYLKNISGSIVIFGDDQLRYAGHQLYSEEKSLFSSFIGCEILGMGYVKRSELIRKWNMLGDTEDLFTSGNLSRKLIKDEKIVSALLGKNFIPAFPFFILVILQQIETGTPVNTSSGNYGYYYEALLTVTLSKIKIRNIQIDTLYSYLSELAYHFNKKKIRSMTYEELSSWNTEYCNKYKLPININQILEGLINVSVLSSDSRGYSFRYPYIFYYFVSRYFRDHIGEMEIKNQIQWMSERLHQTDSANIIIFLCHLSKDPFVLSTLLSKSRNLFKNYSEFKILSDTEFISGLIQEIPDLVLEGDPDKNHTKELEKRDDAEKLEQQVDEDNIIDDDGSDFDLEEIMQINVAVKNIQILGQLLKNFPGSWQGQQKFDLVQECYSLGLRVLKFFFTSLNQNQEEIIVKLAEILKEQYPEWENTKVSKNIELYIFSVLEGIAYAIIKHIADSVGHDTFSMTFDELLNSFPDNTSYSFIDLEVKLNYYQDFPDSQVFDLSKNVRKNSFASYLLRHFVWYYFYIFKTDFSFRQSICSRLKINGPSLLPSPNRP</sequence>
<dbReference type="PANTHER" id="PTHR31302">
    <property type="entry name" value="TRANSMEMBRANE PROTEIN WITH METALLOPHOSPHOESTERASE DOMAIN-RELATED"/>
    <property type="match status" value="1"/>
</dbReference>
<dbReference type="GO" id="GO:0016787">
    <property type="term" value="F:hydrolase activity"/>
    <property type="evidence" value="ECO:0007669"/>
    <property type="project" value="UniProtKB-KW"/>
</dbReference>
<accession>A0A0S7BFI5</accession>
<dbReference type="EMBL" id="DF967972">
    <property type="protein sequence ID" value="GAP14265.1"/>
    <property type="molecule type" value="Genomic_DNA"/>
</dbReference>
<dbReference type="InterPro" id="IPR057123">
    <property type="entry name" value="STAND_NTPase4_dom"/>
</dbReference>
<proteinExistence type="predicted"/>
<feature type="domain" description="Calcineurin-like phosphoesterase" evidence="2">
    <location>
        <begin position="4"/>
        <end position="238"/>
    </location>
</feature>
<reference evidence="4" key="1">
    <citation type="submission" date="2015-07" db="EMBL/GenBank/DDBJ databases">
        <title>Draft Genome Sequences of Anaerolinea thermolimosa IMO-1, Bellilinea caldifistulae GOMI-1, Leptolinea tardivitalis YMTK-2, Levilinea saccharolytica KIBI-1,Longilinea arvoryzae KOME-1, Previously Described as Members of the Anaerolineaceae (Chloroflexi).</title>
        <authorList>
            <person name="Sekiguchi Y."/>
            <person name="Ohashi A."/>
            <person name="Matsuura N."/>
            <person name="Tourlousse M.D."/>
        </authorList>
    </citation>
    <scope>NUCLEOTIDE SEQUENCE [LARGE SCALE GENOMIC DNA]</scope>
    <source>
        <strain evidence="4">KOME-1</strain>
    </source>
</reference>
<dbReference type="SUPFAM" id="SSF52540">
    <property type="entry name" value="P-loop containing nucleoside triphosphate hydrolases"/>
    <property type="match status" value="1"/>
</dbReference>